<dbReference type="Proteomes" id="UP000249913">
    <property type="component" value="Unassembled WGS sequence"/>
</dbReference>
<dbReference type="Gene3D" id="1.10.150.110">
    <property type="entry name" value="DNA polymerase beta, N-terminal domain-like"/>
    <property type="match status" value="1"/>
</dbReference>
<dbReference type="InterPro" id="IPR010996">
    <property type="entry name" value="HHH_MUS81"/>
</dbReference>
<evidence type="ECO:0000259" key="1">
    <source>
        <dbReference type="Pfam" id="PF14716"/>
    </source>
</evidence>
<dbReference type="PANTHER" id="PTHR11276">
    <property type="entry name" value="DNA POLYMERASE TYPE-X FAMILY MEMBER"/>
    <property type="match status" value="1"/>
</dbReference>
<dbReference type="InterPro" id="IPR022312">
    <property type="entry name" value="DNA_pol_X"/>
</dbReference>
<name>A0A2X2K2C8_STAAU</name>
<reference evidence="2 3" key="1">
    <citation type="submission" date="2018-06" db="EMBL/GenBank/DDBJ databases">
        <authorList>
            <consortium name="Pathogen Informatics"/>
            <person name="Doyle S."/>
        </authorList>
    </citation>
    <scope>NUCLEOTIDE SEQUENCE [LARGE SCALE GENOMIC DNA]</scope>
    <source>
        <strain evidence="2 3">NCTC7878</strain>
    </source>
</reference>
<dbReference type="SUPFAM" id="SSF47802">
    <property type="entry name" value="DNA polymerase beta, N-terminal domain-like"/>
    <property type="match status" value="1"/>
</dbReference>
<evidence type="ECO:0000313" key="2">
    <source>
        <dbReference type="EMBL" id="SPZ98616.1"/>
    </source>
</evidence>
<dbReference type="Gene3D" id="1.10.150.20">
    <property type="entry name" value="5' to 3' exonuclease, C-terminal subdomain"/>
    <property type="match status" value="1"/>
</dbReference>
<evidence type="ECO:0000313" key="3">
    <source>
        <dbReference type="Proteomes" id="UP000249913"/>
    </source>
</evidence>
<dbReference type="PANTHER" id="PTHR11276:SF28">
    <property type="entry name" value="DNA POLYMERASE LAMBDA"/>
    <property type="match status" value="1"/>
</dbReference>
<feature type="domain" description="Crossover junction endonuclease MUS81-like HHH" evidence="1">
    <location>
        <begin position="1"/>
        <end position="72"/>
    </location>
</feature>
<sequence>MTKKDVIKLLEQIATYMELKGENTFKISAYRKAAQSLELDERPLDEISDVTELKGIGKGVAEVINDYRETGESQYLQQLQEEVPEGLIPLLKIQGLGSKKIAKLYKELNIVDKASLQVACENGKVSELSGFAKKRNKTY</sequence>
<dbReference type="GO" id="GO:0006281">
    <property type="term" value="P:DNA repair"/>
    <property type="evidence" value="ECO:0007669"/>
    <property type="project" value="InterPro"/>
</dbReference>
<proteinExistence type="predicted"/>
<protein>
    <submittedName>
        <fullName evidence="2">DNA polymerase X family</fullName>
    </submittedName>
</protein>
<dbReference type="EMBL" id="UAUX01000008">
    <property type="protein sequence ID" value="SPZ98616.1"/>
    <property type="molecule type" value="Genomic_DNA"/>
</dbReference>
<accession>A0A2X2K2C8</accession>
<dbReference type="AlphaFoldDB" id="A0A2X2K2C8"/>
<dbReference type="GO" id="GO:0003887">
    <property type="term" value="F:DNA-directed DNA polymerase activity"/>
    <property type="evidence" value="ECO:0007669"/>
    <property type="project" value="InterPro"/>
</dbReference>
<dbReference type="InterPro" id="IPR027421">
    <property type="entry name" value="DNA_pol_lamdba_lyase_dom_sf"/>
</dbReference>
<organism evidence="2 3">
    <name type="scientific">Staphylococcus aureus</name>
    <dbReference type="NCBI Taxonomy" id="1280"/>
    <lineage>
        <taxon>Bacteria</taxon>
        <taxon>Bacillati</taxon>
        <taxon>Bacillota</taxon>
        <taxon>Bacilli</taxon>
        <taxon>Bacillales</taxon>
        <taxon>Staphylococcaceae</taxon>
        <taxon>Staphylococcus</taxon>
    </lineage>
</organism>
<dbReference type="GO" id="GO:0003677">
    <property type="term" value="F:DNA binding"/>
    <property type="evidence" value="ECO:0007669"/>
    <property type="project" value="InterPro"/>
</dbReference>
<dbReference type="Pfam" id="PF14716">
    <property type="entry name" value="HHH_8"/>
    <property type="match status" value="1"/>
</dbReference>
<gene>
    <name evidence="2" type="primary">polX_2</name>
    <name evidence="2" type="ORF">NCTC7878_02014</name>
</gene>